<keyword evidence="2" id="KW-0472">Membrane</keyword>
<feature type="compositionally biased region" description="Basic residues" evidence="1">
    <location>
        <begin position="45"/>
        <end position="55"/>
    </location>
</feature>
<protein>
    <recommendedName>
        <fullName evidence="3">DUF2470 domain-containing protein</fullName>
    </recommendedName>
</protein>
<keyword evidence="5" id="KW-1185">Reference proteome</keyword>
<dbReference type="AlphaFoldDB" id="A0A9W4P0E2"/>
<dbReference type="Gene3D" id="3.20.180.10">
    <property type="entry name" value="PNP-oxidase-like"/>
    <property type="match status" value="1"/>
</dbReference>
<feature type="compositionally biased region" description="Acidic residues" evidence="1">
    <location>
        <begin position="19"/>
        <end position="41"/>
    </location>
</feature>
<evidence type="ECO:0000313" key="5">
    <source>
        <dbReference type="Proteomes" id="UP001152649"/>
    </source>
</evidence>
<dbReference type="InterPro" id="IPR037119">
    <property type="entry name" value="Haem_oxidase_HugZ-like_sf"/>
</dbReference>
<keyword evidence="2" id="KW-1133">Transmembrane helix</keyword>
<dbReference type="PANTHER" id="PTHR37783">
    <property type="entry name" value="MEMBRANE PROTEIN, PUTATIVE (AFU_ORTHOLOGUE AFUA_1G04315)-RELATED"/>
    <property type="match status" value="1"/>
</dbReference>
<feature type="region of interest" description="Disordered" evidence="1">
    <location>
        <begin position="1"/>
        <end position="104"/>
    </location>
</feature>
<name>A0A9W4P0E2_9EURO</name>
<dbReference type="EMBL" id="CAJVPG010000477">
    <property type="protein sequence ID" value="CAG8432103.1"/>
    <property type="molecule type" value="Genomic_DNA"/>
</dbReference>
<reference evidence="4" key="1">
    <citation type="submission" date="2021-07" db="EMBL/GenBank/DDBJ databases">
        <authorList>
            <person name="Branca A.L. A."/>
        </authorList>
    </citation>
    <scope>NUCLEOTIDE SEQUENCE</scope>
</reference>
<dbReference type="Proteomes" id="UP001152649">
    <property type="component" value="Unassembled WGS sequence"/>
</dbReference>
<evidence type="ECO:0000259" key="3">
    <source>
        <dbReference type="Pfam" id="PF10615"/>
    </source>
</evidence>
<evidence type="ECO:0000256" key="2">
    <source>
        <dbReference type="SAM" id="Phobius"/>
    </source>
</evidence>
<accession>A0A9W4P0E2</accession>
<dbReference type="Pfam" id="PF10615">
    <property type="entry name" value="DUF2470"/>
    <property type="match status" value="1"/>
</dbReference>
<feature type="compositionally biased region" description="Basic and acidic residues" evidence="1">
    <location>
        <begin position="1"/>
        <end position="16"/>
    </location>
</feature>
<feature type="transmembrane region" description="Helical" evidence="2">
    <location>
        <begin position="188"/>
        <end position="210"/>
    </location>
</feature>
<organism evidence="4 5">
    <name type="scientific">Penicillium salamii</name>
    <dbReference type="NCBI Taxonomy" id="1612424"/>
    <lineage>
        <taxon>Eukaryota</taxon>
        <taxon>Fungi</taxon>
        <taxon>Dikarya</taxon>
        <taxon>Ascomycota</taxon>
        <taxon>Pezizomycotina</taxon>
        <taxon>Eurotiomycetes</taxon>
        <taxon>Eurotiomycetidae</taxon>
        <taxon>Eurotiales</taxon>
        <taxon>Aspergillaceae</taxon>
        <taxon>Penicillium</taxon>
    </lineage>
</organism>
<feature type="compositionally biased region" description="Acidic residues" evidence="1">
    <location>
        <begin position="59"/>
        <end position="82"/>
    </location>
</feature>
<evidence type="ECO:0000256" key="1">
    <source>
        <dbReference type="SAM" id="MobiDB-lite"/>
    </source>
</evidence>
<dbReference type="OrthoDB" id="5553410at2759"/>
<comment type="caution">
    <text evidence="4">The sequence shown here is derived from an EMBL/GenBank/DDBJ whole genome shotgun (WGS) entry which is preliminary data.</text>
</comment>
<proteinExistence type="predicted"/>
<keyword evidence="2" id="KW-0812">Transmembrane</keyword>
<feature type="domain" description="DUF2470" evidence="3">
    <location>
        <begin position="219"/>
        <end position="292"/>
    </location>
</feature>
<dbReference type="PANTHER" id="PTHR37783:SF1">
    <property type="entry name" value="MEMBRANE PROTEIN, PUTATIVE (AFU_ORTHOLOGUE AFUA_1G04315)-RELATED"/>
    <property type="match status" value="1"/>
</dbReference>
<sequence>MATIEKTKEQPKKLPVQDDLSDGEDYDSADDYTDEESEEEIPQTQKKKQLQRRKQPVQQDDDDEYTDEDDYDEYDYSDDSGDDAMQPYSKQNSSFKPNGGMDVLHKEEPSMLDQEGMKLRLELNLEIEVELKARIHGDLTLALIQAKSKPVKPRLGAGPFTFTFNCRCHLDPVAPAHCTNYTNHNCSISLSLSLLFTIFPFFSLFFCAALSSDSTMSSKDFIIKHMNADHQDSLVLFLRAYCGITSSQAKSAKLEDINLTNLIITAHGTRYSVPIEPPMKNYSEARSRMVAMHKDSLRRLGRSDITLTEYRAPRGFPIVVFGLCLFFYASCFQRSNLLPGSFVYEYFGYRYVPDLAHFVYNIQPWFFPLVVGIHIFETVLLIVTQLRPLGVPVLSALWCKWVASCLVEGFNTFQRIKQIVQEEREKKGKSQ</sequence>
<gene>
    <name evidence="4" type="ORF">PSALAMII_LOCUS11839</name>
</gene>
<dbReference type="InterPro" id="IPR019595">
    <property type="entry name" value="DUF2470"/>
</dbReference>
<evidence type="ECO:0000313" key="4">
    <source>
        <dbReference type="EMBL" id="CAG8432103.1"/>
    </source>
</evidence>